<sequence length="189" mass="21816">MLELHSIGIIHGDLKPDNCMIDFNATSQTRKPTFKDVIIIDYGRSIDISLLPSNVRFQTNLTSTDSQDCPQFRNGESYFYEPDYYGVANIVHTLLFGKFIEVRQINDRVVLVDTIRRYWQKSLWDEFFNLMLNSSGDHVSGSSGVRDKLKTILKKFEDWHKLNYVACGLVDKISKIDTALGEKTKKRKN</sequence>
<keyword evidence="2" id="KW-1185">Reference proteome</keyword>
<organism evidence="1 2">
    <name type="scientific">Ambrosiozyma monospora</name>
    <name type="common">Yeast</name>
    <name type="synonym">Endomycopsis monosporus</name>
    <dbReference type="NCBI Taxonomy" id="43982"/>
    <lineage>
        <taxon>Eukaryota</taxon>
        <taxon>Fungi</taxon>
        <taxon>Dikarya</taxon>
        <taxon>Ascomycota</taxon>
        <taxon>Saccharomycotina</taxon>
        <taxon>Pichiomycetes</taxon>
        <taxon>Pichiales</taxon>
        <taxon>Pichiaceae</taxon>
        <taxon>Ambrosiozyma</taxon>
    </lineage>
</organism>
<evidence type="ECO:0000313" key="1">
    <source>
        <dbReference type="EMBL" id="GME83321.1"/>
    </source>
</evidence>
<dbReference type="EMBL" id="BSXS01004681">
    <property type="protein sequence ID" value="GME83321.1"/>
    <property type="molecule type" value="Genomic_DNA"/>
</dbReference>
<gene>
    <name evidence="1" type="ORF">Amon02_000608800</name>
</gene>
<reference evidence="1" key="1">
    <citation type="submission" date="2023-04" db="EMBL/GenBank/DDBJ databases">
        <title>Ambrosiozyma monospora NBRC 10751.</title>
        <authorList>
            <person name="Ichikawa N."/>
            <person name="Sato H."/>
            <person name="Tonouchi N."/>
        </authorList>
    </citation>
    <scope>NUCLEOTIDE SEQUENCE</scope>
    <source>
        <strain evidence="1">NBRC 10751</strain>
    </source>
</reference>
<accession>A0ACB5T8M9</accession>
<comment type="caution">
    <text evidence="1">The sequence shown here is derived from an EMBL/GenBank/DDBJ whole genome shotgun (WGS) entry which is preliminary data.</text>
</comment>
<proteinExistence type="predicted"/>
<protein>
    <submittedName>
        <fullName evidence="1">Unnamed protein product</fullName>
    </submittedName>
</protein>
<name>A0ACB5T8M9_AMBMO</name>
<dbReference type="Proteomes" id="UP001165064">
    <property type="component" value="Unassembled WGS sequence"/>
</dbReference>
<evidence type="ECO:0000313" key="2">
    <source>
        <dbReference type="Proteomes" id="UP001165064"/>
    </source>
</evidence>